<evidence type="ECO:0000256" key="5">
    <source>
        <dbReference type="ARBA" id="ARBA00022840"/>
    </source>
</evidence>
<dbReference type="SUPFAM" id="SSF52402">
    <property type="entry name" value="Adenine nucleotide alpha hydrolases-like"/>
    <property type="match status" value="1"/>
</dbReference>
<dbReference type="PROSITE" id="PS50263">
    <property type="entry name" value="CN_HYDROLASE"/>
    <property type="match status" value="1"/>
</dbReference>
<dbReference type="EC" id="6.3.5.1" evidence="7"/>
<proteinExistence type="inferred from homology"/>
<dbReference type="GO" id="GO:0009435">
    <property type="term" value="P:NAD+ biosynthetic process"/>
    <property type="evidence" value="ECO:0007669"/>
    <property type="project" value="UniProtKB-UniRule"/>
</dbReference>
<keyword evidence="6 7" id="KW-0520">NAD</keyword>
<dbReference type="GO" id="GO:0005524">
    <property type="term" value="F:ATP binding"/>
    <property type="evidence" value="ECO:0007669"/>
    <property type="project" value="UniProtKB-UniRule"/>
</dbReference>
<dbReference type="InterPro" id="IPR003694">
    <property type="entry name" value="NAD_synthase"/>
</dbReference>
<dbReference type="NCBIfam" id="NF010587">
    <property type="entry name" value="PRK13980.1"/>
    <property type="match status" value="1"/>
</dbReference>
<evidence type="ECO:0000256" key="1">
    <source>
        <dbReference type="ARBA" id="ARBA00005188"/>
    </source>
</evidence>
<evidence type="ECO:0000256" key="9">
    <source>
        <dbReference type="SAM" id="MobiDB-lite"/>
    </source>
</evidence>
<evidence type="ECO:0000256" key="3">
    <source>
        <dbReference type="ARBA" id="ARBA00022598"/>
    </source>
</evidence>
<comment type="pathway">
    <text evidence="1 7">Cofactor biosynthesis; NAD(+) biosynthesis; NAD(+) from deamido-NAD(+) (L-Gln route): step 1/1.</text>
</comment>
<keyword evidence="4 7" id="KW-0547">Nucleotide-binding</keyword>
<dbReference type="GO" id="GO:0003952">
    <property type="term" value="F:NAD+ synthase (glutamine-hydrolyzing) activity"/>
    <property type="evidence" value="ECO:0007669"/>
    <property type="project" value="UniProtKB-UniRule"/>
</dbReference>
<dbReference type="GO" id="GO:0005737">
    <property type="term" value="C:cytoplasm"/>
    <property type="evidence" value="ECO:0007669"/>
    <property type="project" value="InterPro"/>
</dbReference>
<dbReference type="InterPro" id="IPR014445">
    <property type="entry name" value="Gln-dep_NAD_synthase"/>
</dbReference>
<comment type="catalytic activity">
    <reaction evidence="7">
        <text>deamido-NAD(+) + L-glutamine + ATP + H2O = L-glutamate + AMP + diphosphate + NAD(+) + H(+)</text>
        <dbReference type="Rhea" id="RHEA:24384"/>
        <dbReference type="ChEBI" id="CHEBI:15377"/>
        <dbReference type="ChEBI" id="CHEBI:15378"/>
        <dbReference type="ChEBI" id="CHEBI:29985"/>
        <dbReference type="ChEBI" id="CHEBI:30616"/>
        <dbReference type="ChEBI" id="CHEBI:33019"/>
        <dbReference type="ChEBI" id="CHEBI:57540"/>
        <dbReference type="ChEBI" id="CHEBI:58359"/>
        <dbReference type="ChEBI" id="CHEBI:58437"/>
        <dbReference type="ChEBI" id="CHEBI:456215"/>
        <dbReference type="EC" id="6.3.5.1"/>
    </reaction>
</comment>
<dbReference type="Pfam" id="PF02540">
    <property type="entry name" value="NAD_synthase"/>
    <property type="match status" value="1"/>
</dbReference>
<evidence type="ECO:0000256" key="7">
    <source>
        <dbReference type="PIRNR" id="PIRNR006630"/>
    </source>
</evidence>
<dbReference type="Pfam" id="PF00795">
    <property type="entry name" value="CN_hydrolase"/>
    <property type="match status" value="1"/>
</dbReference>
<evidence type="ECO:0000256" key="2">
    <source>
        <dbReference type="ARBA" id="ARBA00007145"/>
    </source>
</evidence>
<evidence type="ECO:0000313" key="11">
    <source>
        <dbReference type="EMBL" id="CAA9260542.1"/>
    </source>
</evidence>
<keyword evidence="3 7" id="KW-0436">Ligase</keyword>
<dbReference type="EMBL" id="CADCTK010000532">
    <property type="protein sequence ID" value="CAA9260542.1"/>
    <property type="molecule type" value="Genomic_DNA"/>
</dbReference>
<dbReference type="Gene3D" id="3.40.50.620">
    <property type="entry name" value="HUPs"/>
    <property type="match status" value="1"/>
</dbReference>
<protein>
    <recommendedName>
        <fullName evidence="7">Glutamine-dependent NAD(+) synthetase</fullName>
        <ecNumber evidence="7">6.3.5.1</ecNumber>
    </recommendedName>
    <alternativeName>
        <fullName evidence="7">NAD(+) synthase [glutamine-hydrolyzing]</fullName>
    </alternativeName>
</protein>
<comment type="similarity">
    <text evidence="8">Belongs to the NAD synthetase family.</text>
</comment>
<dbReference type="NCBIfam" id="TIGR00552">
    <property type="entry name" value="nadE"/>
    <property type="match status" value="1"/>
</dbReference>
<evidence type="ECO:0000259" key="10">
    <source>
        <dbReference type="PROSITE" id="PS50263"/>
    </source>
</evidence>
<dbReference type="PANTHER" id="PTHR23090:SF9">
    <property type="entry name" value="GLUTAMINE-DEPENDENT NAD(+) SYNTHETASE"/>
    <property type="match status" value="1"/>
</dbReference>
<dbReference type="InterPro" id="IPR036526">
    <property type="entry name" value="C-N_Hydrolase_sf"/>
</dbReference>
<dbReference type="PANTHER" id="PTHR23090">
    <property type="entry name" value="NH 3 /GLUTAMINE-DEPENDENT NAD + SYNTHETASE"/>
    <property type="match status" value="1"/>
</dbReference>
<dbReference type="InterPro" id="IPR022310">
    <property type="entry name" value="NAD/GMP_synthase"/>
</dbReference>
<evidence type="ECO:0000256" key="4">
    <source>
        <dbReference type="ARBA" id="ARBA00022741"/>
    </source>
</evidence>
<dbReference type="UniPathway" id="UPA00253">
    <property type="reaction ID" value="UER00334"/>
</dbReference>
<dbReference type="AlphaFoldDB" id="A0A6J4IVX3"/>
<dbReference type="SUPFAM" id="SSF56317">
    <property type="entry name" value="Carbon-nitrogen hydrolase"/>
    <property type="match status" value="1"/>
</dbReference>
<evidence type="ECO:0000256" key="8">
    <source>
        <dbReference type="RuleBase" id="RU003811"/>
    </source>
</evidence>
<reference evidence="11" key="1">
    <citation type="submission" date="2020-02" db="EMBL/GenBank/DDBJ databases">
        <authorList>
            <person name="Meier V. D."/>
        </authorList>
    </citation>
    <scope>NUCLEOTIDE SEQUENCE</scope>
    <source>
        <strain evidence="11">AVDCRST_MAG26</strain>
    </source>
</reference>
<dbReference type="Gene3D" id="3.60.110.10">
    <property type="entry name" value="Carbon-nitrogen hydrolase"/>
    <property type="match status" value="1"/>
</dbReference>
<accession>A0A6J4IVX3</accession>
<dbReference type="CDD" id="cd00553">
    <property type="entry name" value="NAD_synthase"/>
    <property type="match status" value="1"/>
</dbReference>
<gene>
    <name evidence="11" type="ORF">AVDCRST_MAG26-2313</name>
</gene>
<sequence length="633" mass="69958">MPNLALVQFRPTKGNIGANLHRLETIFRQLDTLAPRPDVLLLPEAALTGYFLEGGVRELAMPAGELFQQLQETYLRACGAAAPALDIALGFYERHRDRYFNSAMYATLGGNTGQEGDGEIAPGICYVHRKVFLPTYGVFDEARFLEPGHHVAAFDTRFGRVALLICEDAWHSLTGTIAAVDGAQIVYIVSASPARGIQGAVPTNVEHWEMLLRNIASEHGMYAAISQLTGFEGGKAFPGSSQVVGPRGEMLVRGPLWEEALVQVELDWRDLHLIRADLPLLADAETVLPFLLRDLEAAGRERSLQNRWETPSAVPARAPSAKQTPVHLPDTTLMTLPREHTNGAQSEKPLVVVKQPEFDPHSDAPLHVHGEAAVTWLTMFLREEVIERRGFRKVVLGLSGGVDSALVAYLCARAFGPENVVGLRMPYRSSSRESLTHAQLVADDLRIRCETIEITGAVDGYLQLEPEADSRRRGNVMARQRMIVLFDQAVKYDAIPIGTGNKTERLFGYFTWHADDSPPVNPLGDLYKTQVWQLATHMGVPQAIVGKPPSADLIQGQTDEGDFGVSYQQADRILFYLLQGYTAERLVERGFPAPEVEIVVKRVGSTHWKRHLPSVAMVSSTAIGEYYLRPVDY</sequence>
<name>A0A6J4IVX3_9CHLR</name>
<keyword evidence="5 7" id="KW-0067">ATP-binding</keyword>
<dbReference type="InterPro" id="IPR014729">
    <property type="entry name" value="Rossmann-like_a/b/a_fold"/>
</dbReference>
<dbReference type="PIRSF" id="PIRSF006630">
    <property type="entry name" value="NADS_GAT"/>
    <property type="match status" value="1"/>
</dbReference>
<dbReference type="GO" id="GO:0004359">
    <property type="term" value="F:glutaminase activity"/>
    <property type="evidence" value="ECO:0007669"/>
    <property type="project" value="InterPro"/>
</dbReference>
<comment type="similarity">
    <text evidence="2 7">In the C-terminal section; belongs to the NAD synthetase family.</text>
</comment>
<evidence type="ECO:0000256" key="6">
    <source>
        <dbReference type="ARBA" id="ARBA00023027"/>
    </source>
</evidence>
<feature type="region of interest" description="Disordered" evidence="9">
    <location>
        <begin position="303"/>
        <end position="327"/>
    </location>
</feature>
<organism evidence="11">
    <name type="scientific">uncultured Chloroflexia bacterium</name>
    <dbReference type="NCBI Taxonomy" id="1672391"/>
    <lineage>
        <taxon>Bacteria</taxon>
        <taxon>Bacillati</taxon>
        <taxon>Chloroflexota</taxon>
        <taxon>Chloroflexia</taxon>
        <taxon>environmental samples</taxon>
    </lineage>
</organism>
<dbReference type="InterPro" id="IPR003010">
    <property type="entry name" value="C-N_Hydrolase"/>
</dbReference>
<feature type="domain" description="CN hydrolase" evidence="10">
    <location>
        <begin position="2"/>
        <end position="268"/>
    </location>
</feature>